<organism evidence="2 3">
    <name type="scientific">Halorubrum ezzemoulense</name>
    <name type="common">Halorubrum chaoviator</name>
    <dbReference type="NCBI Taxonomy" id="337243"/>
    <lineage>
        <taxon>Archaea</taxon>
        <taxon>Methanobacteriati</taxon>
        <taxon>Methanobacteriota</taxon>
        <taxon>Stenosarchaea group</taxon>
        <taxon>Halobacteria</taxon>
        <taxon>Halobacteriales</taxon>
        <taxon>Haloferacaceae</taxon>
        <taxon>Halorubrum</taxon>
    </lineage>
</organism>
<evidence type="ECO:0000313" key="3">
    <source>
        <dbReference type="Proteomes" id="UP000216409"/>
    </source>
</evidence>
<proteinExistence type="predicted"/>
<feature type="coiled-coil region" evidence="1">
    <location>
        <begin position="63"/>
        <end position="117"/>
    </location>
</feature>
<protein>
    <submittedName>
        <fullName evidence="2">Uncharacterized protein</fullName>
    </submittedName>
</protein>
<evidence type="ECO:0000313" key="2">
    <source>
        <dbReference type="EMBL" id="OYR59494.1"/>
    </source>
</evidence>
<dbReference type="EMBL" id="NHOW01000147">
    <property type="protein sequence ID" value="OYR59494.1"/>
    <property type="molecule type" value="Genomic_DNA"/>
</dbReference>
<name>A0A256ISH5_HALEZ</name>
<dbReference type="AlphaFoldDB" id="A0A256ISH5"/>
<dbReference type="Proteomes" id="UP000216409">
    <property type="component" value="Unassembled WGS sequence"/>
</dbReference>
<evidence type="ECO:0000256" key="1">
    <source>
        <dbReference type="SAM" id="Coils"/>
    </source>
</evidence>
<accession>A0A256ISH5</accession>
<comment type="caution">
    <text evidence="2">The sequence shown here is derived from an EMBL/GenBank/DDBJ whole genome shotgun (WGS) entry which is preliminary data.</text>
</comment>
<sequence length="148" mass="17057">MVDWPTVVASVSLSALGSLAVTEFQLRREKSLEESAEVEEWYGECYSYAFQVRRDWNKNFGDVDTYEMNLSELQSNLSLLETQITRHASEGERMDLDDDVINKLDKLAEECREATNRGLHNNSVEEFNEIEDDILEAARSVERSVDNR</sequence>
<keyword evidence="1" id="KW-0175">Coiled coil</keyword>
<gene>
    <name evidence="2" type="ORF">DJ83_12715</name>
</gene>
<dbReference type="RefSeq" id="WP_141212162.1">
    <property type="nucleotide sequence ID" value="NZ_NHOW01000147.1"/>
</dbReference>
<reference evidence="2 3" key="1">
    <citation type="journal article" date="2014" name="Front. Microbiol.">
        <title>Population and genomic analysis of the genus Halorubrum.</title>
        <authorList>
            <person name="Fullmer M.S."/>
            <person name="Soucy S.M."/>
            <person name="Swithers K.S."/>
            <person name="Makkay A.M."/>
            <person name="Wheeler R."/>
            <person name="Ventosa A."/>
            <person name="Gogarten J.P."/>
            <person name="Papke R.T."/>
        </authorList>
    </citation>
    <scope>NUCLEOTIDE SEQUENCE [LARGE SCALE GENOMIC DNA]</scope>
    <source>
        <strain evidence="2 3">LD3</strain>
    </source>
</reference>